<dbReference type="RefSeq" id="WP_146355628.1">
    <property type="nucleotide sequence ID" value="NZ_VOIR01000012.1"/>
</dbReference>
<comment type="caution">
    <text evidence="1">The sequence shown here is derived from an EMBL/GenBank/DDBJ whole genome shotgun (WGS) entry which is preliminary data.</text>
</comment>
<keyword evidence="2" id="KW-1185">Reference proteome</keyword>
<evidence type="ECO:0000313" key="1">
    <source>
        <dbReference type="EMBL" id="KAA6435031.1"/>
    </source>
</evidence>
<organism evidence="1 2">
    <name type="scientific">Agrococcus sediminis</name>
    <dbReference type="NCBI Taxonomy" id="2599924"/>
    <lineage>
        <taxon>Bacteria</taxon>
        <taxon>Bacillati</taxon>
        <taxon>Actinomycetota</taxon>
        <taxon>Actinomycetes</taxon>
        <taxon>Micrococcales</taxon>
        <taxon>Microbacteriaceae</taxon>
        <taxon>Agrococcus</taxon>
    </lineage>
</organism>
<dbReference type="Proteomes" id="UP000323221">
    <property type="component" value="Unassembled WGS sequence"/>
</dbReference>
<dbReference type="EMBL" id="VOIR01000012">
    <property type="protein sequence ID" value="KAA6435031.1"/>
    <property type="molecule type" value="Genomic_DNA"/>
</dbReference>
<dbReference type="AlphaFoldDB" id="A0A5M8QIS5"/>
<dbReference type="OrthoDB" id="5517693at2"/>
<gene>
    <name evidence="1" type="ORF">FQ330_04520</name>
</gene>
<reference evidence="1 2" key="1">
    <citation type="submission" date="2019-08" db="EMBL/GenBank/DDBJ databases">
        <title>Agrococcus lahaulensis sp. nov., isolated from a cold desert of the Indian Himalayas.</title>
        <authorList>
            <person name="Qu J.H."/>
        </authorList>
    </citation>
    <scope>NUCLEOTIDE SEQUENCE [LARGE SCALE GENOMIC DNA]</scope>
    <source>
        <strain evidence="1 2">NS18</strain>
    </source>
</reference>
<sequence length="299" mass="32611">MDLDILAADAGEPMRLRRAPDLRRIRRGAYVDRAAYAALPEHGRHAVAVRAVALTRPGAVFARESALALAGLPHGRPREVFTIGDPSASGRRHGVVSARVAIADDDVIVEDGIARCTTAYALAHLARVGRQVDAVSALDEALRLEAVTKDEVTDALGRQGARGRRRASWVVAFADPRSQSVGESWSRVAIHRIGAPAPQLQVEVATRLGARYPDFLWERPGMRPLGGEFDGAWKYGVIAEADGVQPVDAVIAEKRRDDALREHIDTLHWMWDAAQRPELLRAMLAQAHLPVRSALLPGW</sequence>
<accession>A0A5M8QIS5</accession>
<name>A0A5M8QIS5_9MICO</name>
<evidence type="ECO:0008006" key="3">
    <source>
        <dbReference type="Google" id="ProtNLM"/>
    </source>
</evidence>
<evidence type="ECO:0000313" key="2">
    <source>
        <dbReference type="Proteomes" id="UP000323221"/>
    </source>
</evidence>
<protein>
    <recommendedName>
        <fullName evidence="3">AbiEi antitoxin C-terminal domain-containing protein</fullName>
    </recommendedName>
</protein>
<proteinExistence type="predicted"/>